<proteinExistence type="predicted"/>
<accession>A0A8S5QZQ0</accession>
<name>A0A8S5QZQ0_9CAUD</name>
<dbReference type="EMBL" id="BK015776">
    <property type="protein sequence ID" value="DAE24576.1"/>
    <property type="molecule type" value="Genomic_DNA"/>
</dbReference>
<organism evidence="1">
    <name type="scientific">Siphoviridae sp. ctyvQ1</name>
    <dbReference type="NCBI Taxonomy" id="2826525"/>
    <lineage>
        <taxon>Viruses</taxon>
        <taxon>Duplodnaviria</taxon>
        <taxon>Heunggongvirae</taxon>
        <taxon>Uroviricota</taxon>
        <taxon>Caudoviricetes</taxon>
    </lineage>
</organism>
<sequence length="33" mass="4138">MKTLDKRFFLSIILYRNQSRLVHEKRLLFTKKN</sequence>
<protein>
    <submittedName>
        <fullName evidence="1">Uncharacterized protein</fullName>
    </submittedName>
</protein>
<evidence type="ECO:0000313" key="1">
    <source>
        <dbReference type="EMBL" id="DAE24576.1"/>
    </source>
</evidence>
<reference evidence="1" key="1">
    <citation type="journal article" date="2021" name="Proc. Natl. Acad. Sci. U.S.A.">
        <title>A Catalog of Tens of Thousands of Viruses from Human Metagenomes Reveals Hidden Associations with Chronic Diseases.</title>
        <authorList>
            <person name="Tisza M.J."/>
            <person name="Buck C.B."/>
        </authorList>
    </citation>
    <scope>NUCLEOTIDE SEQUENCE</scope>
    <source>
        <strain evidence="1">CtyvQ1</strain>
    </source>
</reference>